<dbReference type="InterPro" id="IPR027304">
    <property type="entry name" value="Trigger_fact/SurA_dom_sf"/>
</dbReference>
<dbReference type="PANTHER" id="PTHR47529">
    <property type="entry name" value="PEPTIDYL-PROLYL CIS-TRANS ISOMERASE D"/>
    <property type="match status" value="1"/>
</dbReference>
<evidence type="ECO:0000256" key="12">
    <source>
        <dbReference type="ARBA" id="ARBA00040743"/>
    </source>
</evidence>
<evidence type="ECO:0000256" key="14">
    <source>
        <dbReference type="PROSITE-ProRule" id="PRU00278"/>
    </source>
</evidence>
<evidence type="ECO:0000256" key="3">
    <source>
        <dbReference type="ARBA" id="ARBA00022475"/>
    </source>
</evidence>
<dbReference type="GO" id="GO:0005886">
    <property type="term" value="C:plasma membrane"/>
    <property type="evidence" value="ECO:0007669"/>
    <property type="project" value="UniProtKB-SubCell"/>
</dbReference>
<evidence type="ECO:0000256" key="13">
    <source>
        <dbReference type="ARBA" id="ARBA00042775"/>
    </source>
</evidence>
<evidence type="ECO:0000256" key="15">
    <source>
        <dbReference type="SAM" id="Phobius"/>
    </source>
</evidence>
<gene>
    <name evidence="17" type="primary">ppiD</name>
    <name evidence="17" type="ORF">PEL8287_00600</name>
</gene>
<organism evidence="17 18">
    <name type="scientific">Roseovarius litorisediminis</name>
    <dbReference type="NCBI Taxonomy" id="1312363"/>
    <lineage>
        <taxon>Bacteria</taxon>
        <taxon>Pseudomonadati</taxon>
        <taxon>Pseudomonadota</taxon>
        <taxon>Alphaproteobacteria</taxon>
        <taxon>Rhodobacterales</taxon>
        <taxon>Roseobacteraceae</taxon>
        <taxon>Roseovarius</taxon>
    </lineage>
</organism>
<evidence type="ECO:0000313" key="18">
    <source>
        <dbReference type="Proteomes" id="UP000193827"/>
    </source>
</evidence>
<name>A0A1Y5RDP2_9RHOB</name>
<dbReference type="GO" id="GO:0003755">
    <property type="term" value="F:peptidyl-prolyl cis-trans isomerase activity"/>
    <property type="evidence" value="ECO:0007669"/>
    <property type="project" value="UniProtKB-KW"/>
</dbReference>
<dbReference type="Gene3D" id="1.10.4030.10">
    <property type="entry name" value="Porin chaperone SurA, peptide-binding domain"/>
    <property type="match status" value="1"/>
</dbReference>
<evidence type="ECO:0000256" key="10">
    <source>
        <dbReference type="ARBA" id="ARBA00031484"/>
    </source>
</evidence>
<evidence type="ECO:0000256" key="7">
    <source>
        <dbReference type="ARBA" id="ARBA00023136"/>
    </source>
</evidence>
<dbReference type="SUPFAM" id="SSF54534">
    <property type="entry name" value="FKBP-like"/>
    <property type="match status" value="1"/>
</dbReference>
<reference evidence="17 18" key="1">
    <citation type="submission" date="2017-03" db="EMBL/GenBank/DDBJ databases">
        <authorList>
            <person name="Afonso C.L."/>
            <person name="Miller P.J."/>
            <person name="Scott M.A."/>
            <person name="Spackman E."/>
            <person name="Goraichik I."/>
            <person name="Dimitrov K.M."/>
            <person name="Suarez D.L."/>
            <person name="Swayne D.E."/>
        </authorList>
    </citation>
    <scope>NUCLEOTIDE SEQUENCE [LARGE SCALE GENOMIC DNA]</scope>
    <source>
        <strain evidence="17 18">CECT 8287</strain>
    </source>
</reference>
<evidence type="ECO:0000256" key="8">
    <source>
        <dbReference type="ARBA" id="ARBA00023186"/>
    </source>
</evidence>
<dbReference type="InterPro" id="IPR046357">
    <property type="entry name" value="PPIase_dom_sf"/>
</dbReference>
<evidence type="ECO:0000256" key="6">
    <source>
        <dbReference type="ARBA" id="ARBA00022989"/>
    </source>
</evidence>
<evidence type="ECO:0000256" key="5">
    <source>
        <dbReference type="ARBA" id="ARBA00022692"/>
    </source>
</evidence>
<dbReference type="InterPro" id="IPR052029">
    <property type="entry name" value="PpiD_chaperone"/>
</dbReference>
<evidence type="ECO:0000256" key="1">
    <source>
        <dbReference type="ARBA" id="ARBA00004382"/>
    </source>
</evidence>
<dbReference type="Pfam" id="PF13624">
    <property type="entry name" value="SurA_N_3"/>
    <property type="match status" value="1"/>
</dbReference>
<dbReference type="PROSITE" id="PS50198">
    <property type="entry name" value="PPIC_PPIASE_2"/>
    <property type="match status" value="1"/>
</dbReference>
<dbReference type="Gene3D" id="3.10.50.40">
    <property type="match status" value="1"/>
</dbReference>
<keyword evidence="7 15" id="KW-0472">Membrane</keyword>
<dbReference type="InterPro" id="IPR000297">
    <property type="entry name" value="PPIase_PpiC"/>
</dbReference>
<dbReference type="AlphaFoldDB" id="A0A1Y5RDP2"/>
<evidence type="ECO:0000256" key="4">
    <source>
        <dbReference type="ARBA" id="ARBA00022519"/>
    </source>
</evidence>
<dbReference type="SUPFAM" id="SSF109998">
    <property type="entry name" value="Triger factor/SurA peptide-binding domain-like"/>
    <property type="match status" value="1"/>
</dbReference>
<dbReference type="Proteomes" id="UP000193827">
    <property type="component" value="Unassembled WGS sequence"/>
</dbReference>
<keyword evidence="18" id="KW-1185">Reference proteome</keyword>
<dbReference type="PANTHER" id="PTHR47529:SF1">
    <property type="entry name" value="PERIPLASMIC CHAPERONE PPID"/>
    <property type="match status" value="1"/>
</dbReference>
<evidence type="ECO:0000256" key="2">
    <source>
        <dbReference type="ARBA" id="ARBA00018370"/>
    </source>
</evidence>
<sequence>MAGKGISKSLVWILMGMLILGLGGFGVTNLSGTVRSVGSVGDSEIDINQYARALQTEIRALEAERGEAISFAQAQQLGVDQNVLSRLVAIAALDDETHQMGISIGDENLRSQIVDIAAFKGLDGKFDREAYTFALEQAGLTEAQFEEETRAQSARTLLQAAVVSGVNTPDTYTDALLSYLAERRSITWAVLERDNLVTGLPAPTDEDLIAYHQANKAEFTSPQVKRITYAWLTPEMIVDTIEVDEDSLRATYEERLEEFSQPERRLLERLAFPDAAAAKAALDRINGGESFEDIVAERGLDLTDIDMGDVGIAELEAAGEDVFAAEVGEITGPLDSPVGPALFRVNAVLKAHKTTFEEALPQLRDELASDRARRVIEAQIDGIDDLLAGGATIEDLSKETDLELGQIDWHADKDDGIGAYEAFQASAAALSDSDYPEVVQLDDGGIFAMRLDEVVEPALRPLEDIRDQVVEAWRRQATVKALHAQAEADLLKLNEGSSFEDLGMLTNQVQDLTRQGFQPGTPADFIETVFGMEKGATRIIDGTGRVFILRLDDIQPPDENSDDVKQLRKALQDQAAGDLSQDLFQAMANDIRGRVGIQLNQQALNAVHANFQ</sequence>
<feature type="transmembrane region" description="Helical" evidence="15">
    <location>
        <begin position="9"/>
        <end position="27"/>
    </location>
</feature>
<dbReference type="RefSeq" id="WP_085890841.1">
    <property type="nucleotide sequence ID" value="NZ_FWFL01000001.1"/>
</dbReference>
<evidence type="ECO:0000313" key="17">
    <source>
        <dbReference type="EMBL" id="SLN14817.1"/>
    </source>
</evidence>
<comment type="subcellular location">
    <subcellularLocation>
        <location evidence="1">Cell inner membrane</location>
        <topology evidence="1">Single-pass type II membrane protein</topology>
        <orientation evidence="1">Periplasmic side</orientation>
    </subcellularLocation>
</comment>
<keyword evidence="3" id="KW-1003">Cell membrane</keyword>
<proteinExistence type="inferred from homology"/>
<feature type="domain" description="PpiC" evidence="16">
    <location>
        <begin position="262"/>
        <end position="347"/>
    </location>
</feature>
<protein>
    <recommendedName>
        <fullName evidence="2">Parvulin-like PPIase</fullName>
    </recommendedName>
    <alternativeName>
        <fullName evidence="9">Peptidyl-prolyl cis-trans isomerase plp</fullName>
    </alternativeName>
    <alternativeName>
        <fullName evidence="12">Periplasmic chaperone PpiD</fullName>
    </alternativeName>
    <alternativeName>
        <fullName evidence="13">Periplasmic folding chaperone</fullName>
    </alternativeName>
    <alternativeName>
        <fullName evidence="10">Rotamase plp</fullName>
    </alternativeName>
</protein>
<evidence type="ECO:0000259" key="16">
    <source>
        <dbReference type="PROSITE" id="PS50198"/>
    </source>
</evidence>
<comment type="similarity">
    <text evidence="11">Belongs to the PpiD chaperone family.</text>
</comment>
<dbReference type="Pfam" id="PF13145">
    <property type="entry name" value="Rotamase_2"/>
    <property type="match status" value="1"/>
</dbReference>
<evidence type="ECO:0000256" key="9">
    <source>
        <dbReference type="ARBA" id="ARBA00030642"/>
    </source>
</evidence>
<keyword evidence="14" id="KW-0697">Rotamase</keyword>
<keyword evidence="5 15" id="KW-0812">Transmembrane</keyword>
<accession>A0A1Y5RDP2</accession>
<dbReference type="OrthoDB" id="9768393at2"/>
<keyword evidence="8" id="KW-0143">Chaperone</keyword>
<keyword evidence="6 15" id="KW-1133">Transmembrane helix</keyword>
<keyword evidence="14 17" id="KW-0413">Isomerase</keyword>
<dbReference type="EMBL" id="FWFL01000001">
    <property type="protein sequence ID" value="SLN14817.1"/>
    <property type="molecule type" value="Genomic_DNA"/>
</dbReference>
<keyword evidence="4" id="KW-0997">Cell inner membrane</keyword>
<evidence type="ECO:0000256" key="11">
    <source>
        <dbReference type="ARBA" id="ARBA00038408"/>
    </source>
</evidence>